<accession>A0ABU8IK71</accession>
<name>A0ABU8IK71_9BURK</name>
<protein>
    <submittedName>
        <fullName evidence="1">DUF3293 domain-containing protein</fullName>
    </submittedName>
</protein>
<evidence type="ECO:0000313" key="1">
    <source>
        <dbReference type="EMBL" id="MEI5995895.1"/>
    </source>
</evidence>
<sequence>MCGAAAGVASLRQAASRTGIPCTERFLLSHSAISPETIQAYLETHYRLFGPMPTTLTIGEHNPVLAELYRAQHVSTGAFITACNPLSQSLEPSANARRQAALARDIAQRGATYIEGIGEHPSNGWPGEPSFLVLGVSLDDARALGVAYGQNAIVWCGADAVAQLVLLR</sequence>
<proteinExistence type="predicted"/>
<reference evidence="1 2" key="1">
    <citation type="journal article" date="2022" name="Arch. Microbiol.">
        <title>Paraburkholderia bengalensis sp. nov. isolated from roots of Oryza sativa, IR64.</title>
        <authorList>
            <person name="Nag P."/>
            <person name="Mondal N."/>
            <person name="Sarkar J."/>
            <person name="Das S."/>
        </authorList>
    </citation>
    <scope>NUCLEOTIDE SEQUENCE [LARGE SCALE GENOMIC DNA]</scope>
    <source>
        <strain evidence="1 2">IR64_4_BI</strain>
    </source>
</reference>
<evidence type="ECO:0000313" key="2">
    <source>
        <dbReference type="Proteomes" id="UP001386437"/>
    </source>
</evidence>
<comment type="caution">
    <text evidence="1">The sequence shown here is derived from an EMBL/GenBank/DDBJ whole genome shotgun (WGS) entry which is preliminary data.</text>
</comment>
<dbReference type="EMBL" id="JACFYJ010000001">
    <property type="protein sequence ID" value="MEI5995895.1"/>
    <property type="molecule type" value="Genomic_DNA"/>
</dbReference>
<dbReference type="Pfam" id="PF11697">
    <property type="entry name" value="DUF3293"/>
    <property type="match status" value="1"/>
</dbReference>
<organism evidence="1 2">
    <name type="scientific">Paraburkholderia bengalensis</name>
    <dbReference type="NCBI Taxonomy" id="2747562"/>
    <lineage>
        <taxon>Bacteria</taxon>
        <taxon>Pseudomonadati</taxon>
        <taxon>Pseudomonadota</taxon>
        <taxon>Betaproteobacteria</taxon>
        <taxon>Burkholderiales</taxon>
        <taxon>Burkholderiaceae</taxon>
        <taxon>Paraburkholderia</taxon>
    </lineage>
</organism>
<dbReference type="Proteomes" id="UP001386437">
    <property type="component" value="Unassembled WGS sequence"/>
</dbReference>
<keyword evidence="2" id="KW-1185">Reference proteome</keyword>
<dbReference type="InterPro" id="IPR021710">
    <property type="entry name" value="DUF3293"/>
</dbReference>
<gene>
    <name evidence="1" type="ORF">H3V53_01280</name>
</gene>